<accession>A0A2T0S0J4</accession>
<evidence type="ECO:0000313" key="1">
    <source>
        <dbReference type="EMBL" id="PRY26920.1"/>
    </source>
</evidence>
<sequence length="71" mass="7928">MASHTMSPSIWGSFGNLFGGLTGNRAGHSNMEPSHEERSAERDIINEMIWNNPDAFSSELDVQSIMLMYSH</sequence>
<organism evidence="1 2">
    <name type="scientific">Aliiruegeria haliotis</name>
    <dbReference type="NCBI Taxonomy" id="1280846"/>
    <lineage>
        <taxon>Bacteria</taxon>
        <taxon>Pseudomonadati</taxon>
        <taxon>Pseudomonadota</taxon>
        <taxon>Alphaproteobacteria</taxon>
        <taxon>Rhodobacterales</taxon>
        <taxon>Roseobacteraceae</taxon>
        <taxon>Aliiruegeria</taxon>
    </lineage>
</organism>
<comment type="caution">
    <text evidence="1">The sequence shown here is derived from an EMBL/GenBank/DDBJ whole genome shotgun (WGS) entry which is preliminary data.</text>
</comment>
<dbReference type="EMBL" id="PVTD01000001">
    <property type="protein sequence ID" value="PRY26920.1"/>
    <property type="molecule type" value="Genomic_DNA"/>
</dbReference>
<dbReference type="AlphaFoldDB" id="A0A2T0S0J4"/>
<dbReference type="Proteomes" id="UP000239480">
    <property type="component" value="Unassembled WGS sequence"/>
</dbReference>
<proteinExistence type="predicted"/>
<reference evidence="1 2" key="1">
    <citation type="submission" date="2018-03" db="EMBL/GenBank/DDBJ databases">
        <title>Genomic Encyclopedia of Archaeal and Bacterial Type Strains, Phase II (KMG-II): from individual species to whole genera.</title>
        <authorList>
            <person name="Goeker M."/>
        </authorList>
    </citation>
    <scope>NUCLEOTIDE SEQUENCE [LARGE SCALE GENOMIC DNA]</scope>
    <source>
        <strain evidence="1 2">DSM 29328</strain>
    </source>
</reference>
<protein>
    <submittedName>
        <fullName evidence="1">Uncharacterized protein</fullName>
    </submittedName>
</protein>
<dbReference type="OrthoDB" id="7728412at2"/>
<evidence type="ECO:0000313" key="2">
    <source>
        <dbReference type="Proteomes" id="UP000239480"/>
    </source>
</evidence>
<gene>
    <name evidence="1" type="ORF">CLV78_1011025</name>
</gene>
<keyword evidence="2" id="KW-1185">Reference proteome</keyword>
<name>A0A2T0S0J4_9RHOB</name>